<dbReference type="InterPro" id="IPR036388">
    <property type="entry name" value="WH-like_DNA-bd_sf"/>
</dbReference>
<gene>
    <name evidence="2" type="ORF">METZ01_LOCUS194307</name>
</gene>
<dbReference type="SUPFAM" id="SSF46785">
    <property type="entry name" value="Winged helix' DNA-binding domain"/>
    <property type="match status" value="1"/>
</dbReference>
<evidence type="ECO:0008006" key="3">
    <source>
        <dbReference type="Google" id="ProtNLM"/>
    </source>
</evidence>
<dbReference type="GO" id="GO:0003700">
    <property type="term" value="F:DNA-binding transcription factor activity"/>
    <property type="evidence" value="ECO:0007669"/>
    <property type="project" value="TreeGrafter"/>
</dbReference>
<dbReference type="Gene3D" id="1.10.10.10">
    <property type="entry name" value="Winged helix-like DNA-binding domain superfamily/Winged helix DNA-binding domain"/>
    <property type="match status" value="1"/>
</dbReference>
<organism evidence="2">
    <name type="scientific">marine metagenome</name>
    <dbReference type="NCBI Taxonomy" id="408172"/>
    <lineage>
        <taxon>unclassified sequences</taxon>
        <taxon>metagenomes</taxon>
        <taxon>ecological metagenomes</taxon>
    </lineage>
</organism>
<dbReference type="PROSITE" id="PS51197">
    <property type="entry name" value="HTH_RRF2_2"/>
    <property type="match status" value="1"/>
</dbReference>
<dbReference type="PANTHER" id="PTHR33221:SF5">
    <property type="entry name" value="HTH-TYPE TRANSCRIPTIONAL REGULATOR ISCR"/>
    <property type="match status" value="1"/>
</dbReference>
<dbReference type="NCBIfam" id="TIGR00738">
    <property type="entry name" value="rrf2_super"/>
    <property type="match status" value="1"/>
</dbReference>
<dbReference type="PANTHER" id="PTHR33221">
    <property type="entry name" value="WINGED HELIX-TURN-HELIX TRANSCRIPTIONAL REGULATOR, RRF2 FAMILY"/>
    <property type="match status" value="1"/>
</dbReference>
<dbReference type="GO" id="GO:0005829">
    <property type="term" value="C:cytosol"/>
    <property type="evidence" value="ECO:0007669"/>
    <property type="project" value="TreeGrafter"/>
</dbReference>
<dbReference type="AlphaFoldDB" id="A0A382DUV1"/>
<dbReference type="Pfam" id="PF02082">
    <property type="entry name" value="Rrf2"/>
    <property type="match status" value="1"/>
</dbReference>
<dbReference type="InterPro" id="IPR036390">
    <property type="entry name" value="WH_DNA-bd_sf"/>
</dbReference>
<dbReference type="InterPro" id="IPR000944">
    <property type="entry name" value="Tscrpt_reg_Rrf2"/>
</dbReference>
<evidence type="ECO:0000256" key="1">
    <source>
        <dbReference type="ARBA" id="ARBA00023125"/>
    </source>
</evidence>
<name>A0A382DUV1_9ZZZZ</name>
<dbReference type="GO" id="GO:0003677">
    <property type="term" value="F:DNA binding"/>
    <property type="evidence" value="ECO:0007669"/>
    <property type="project" value="UniProtKB-KW"/>
</dbReference>
<sequence length="152" mass="16789">MHVPIKVDYGVRALIDLAMYGEDGRSVRAADTSRRAVIPQPYLAQVFHTMRKSGLVNSTRGPGGGHSLAMPADQIRLSKVVDCLDSSENLVECLDNTSFCVHCPDCAQREVWRSIEDAVFGILDSITIDQLVKETKAKKDLTLFKREISLGI</sequence>
<proteinExistence type="predicted"/>
<protein>
    <recommendedName>
        <fullName evidence="3">Rrf2 family transcriptional regulator</fullName>
    </recommendedName>
</protein>
<accession>A0A382DUV1</accession>
<reference evidence="2" key="1">
    <citation type="submission" date="2018-05" db="EMBL/GenBank/DDBJ databases">
        <authorList>
            <person name="Lanie J.A."/>
            <person name="Ng W.-L."/>
            <person name="Kazmierczak K.M."/>
            <person name="Andrzejewski T.M."/>
            <person name="Davidsen T.M."/>
            <person name="Wayne K.J."/>
            <person name="Tettelin H."/>
            <person name="Glass J.I."/>
            <person name="Rusch D."/>
            <person name="Podicherti R."/>
            <person name="Tsui H.-C.T."/>
            <person name="Winkler M.E."/>
        </authorList>
    </citation>
    <scope>NUCLEOTIDE SEQUENCE</scope>
</reference>
<keyword evidence="1" id="KW-0238">DNA-binding</keyword>
<dbReference type="EMBL" id="UINC01040914">
    <property type="protein sequence ID" value="SVB41453.1"/>
    <property type="molecule type" value="Genomic_DNA"/>
</dbReference>
<evidence type="ECO:0000313" key="2">
    <source>
        <dbReference type="EMBL" id="SVB41453.1"/>
    </source>
</evidence>